<proteinExistence type="predicted"/>
<organism evidence="1">
    <name type="scientific">marine metagenome</name>
    <dbReference type="NCBI Taxonomy" id="408172"/>
    <lineage>
        <taxon>unclassified sequences</taxon>
        <taxon>metagenomes</taxon>
        <taxon>ecological metagenomes</taxon>
    </lineage>
</organism>
<accession>A0A381TVX0</accession>
<sequence>MLKAVNRCTIVTIGFLSVSVLLADDKLNDLINDEYENISSRTTIDYDTKVVQAWRDSAWVNKAKKVKTYDDNGYLSQKDSYKYRDGEWSLKGMTIFENNENGDPETTTKQAYRNDAWRNRYRINFSYNDGGLLMSKVEQKWRQDLWRNRKETALEYEGELCVNRTISKWRDSTWVDRAVQELSYNDAGDRTEKVTYKWRDSTWTPKHRVVYSYNENSDLSEKLFYKWNDSDWVDKARASVGYDDNQIPVQVLLEKKDSTDAWVNVSLRENTYSDNGLLTEKVQSKWRDENWLPRRRYEYNYSTDRGVLSAGAPAALPKKIALSQVYPNPFNPATTISYRLLEANHVRVDIYDMV</sequence>
<gene>
    <name evidence="1" type="ORF">METZ01_LOCUS71097</name>
</gene>
<name>A0A381TVX0_9ZZZZ</name>
<evidence type="ECO:0000313" key="1">
    <source>
        <dbReference type="EMBL" id="SVA18243.1"/>
    </source>
</evidence>
<protein>
    <submittedName>
        <fullName evidence="1">Uncharacterized protein</fullName>
    </submittedName>
</protein>
<dbReference type="AlphaFoldDB" id="A0A381TVX0"/>
<reference evidence="1" key="1">
    <citation type="submission" date="2018-05" db="EMBL/GenBank/DDBJ databases">
        <authorList>
            <person name="Lanie J.A."/>
            <person name="Ng W.-L."/>
            <person name="Kazmierczak K.M."/>
            <person name="Andrzejewski T.M."/>
            <person name="Davidsen T.M."/>
            <person name="Wayne K.J."/>
            <person name="Tettelin H."/>
            <person name="Glass J.I."/>
            <person name="Rusch D."/>
            <person name="Podicherti R."/>
            <person name="Tsui H.-C.T."/>
            <person name="Winkler M.E."/>
        </authorList>
    </citation>
    <scope>NUCLEOTIDE SEQUENCE</scope>
</reference>
<feature type="non-terminal residue" evidence="1">
    <location>
        <position position="354"/>
    </location>
</feature>
<dbReference type="EMBL" id="UINC01004983">
    <property type="protein sequence ID" value="SVA18243.1"/>
    <property type="molecule type" value="Genomic_DNA"/>
</dbReference>
<dbReference type="Gene3D" id="2.40.128.720">
    <property type="match status" value="3"/>
</dbReference>